<evidence type="ECO:0000256" key="1">
    <source>
        <dbReference type="ARBA" id="ARBA00010577"/>
    </source>
</evidence>
<feature type="domain" description="FlgD/Vpr Ig-like" evidence="6">
    <location>
        <begin position="106"/>
        <end position="159"/>
    </location>
</feature>
<proteinExistence type="inferred from homology"/>
<dbReference type="Pfam" id="PF13860">
    <property type="entry name" value="FlgD_ig"/>
    <property type="match status" value="1"/>
</dbReference>
<keyword evidence="9" id="KW-1185">Reference proteome</keyword>
<dbReference type="Gene3D" id="2.60.40.4070">
    <property type="match status" value="1"/>
</dbReference>
<dbReference type="Gene3D" id="2.30.30.910">
    <property type="match status" value="1"/>
</dbReference>
<dbReference type="GO" id="GO:0044781">
    <property type="term" value="P:bacterial-type flagellum organization"/>
    <property type="evidence" value="ECO:0007669"/>
    <property type="project" value="UniProtKB-UniRule"/>
</dbReference>
<evidence type="ECO:0000256" key="5">
    <source>
        <dbReference type="RuleBase" id="RU362076"/>
    </source>
</evidence>
<organism evidence="8 9">
    <name type="scientific">Hydrogenophaga aromaticivorans</name>
    <dbReference type="NCBI Taxonomy" id="2610898"/>
    <lineage>
        <taxon>Bacteria</taxon>
        <taxon>Pseudomonadati</taxon>
        <taxon>Pseudomonadota</taxon>
        <taxon>Betaproteobacteria</taxon>
        <taxon>Burkholderiales</taxon>
        <taxon>Comamonadaceae</taxon>
        <taxon>Hydrogenophaga</taxon>
    </lineage>
</organism>
<reference evidence="8 9" key="1">
    <citation type="submission" date="2019-09" db="EMBL/GenBank/DDBJ databases">
        <title>Hydrogenophaga aromatica sp. nov., isolated from a para-xylene-degrading enrichment culture.</title>
        <authorList>
            <person name="Tancsics A."/>
            <person name="Banerjee S."/>
        </authorList>
    </citation>
    <scope>NUCLEOTIDE SEQUENCE [LARGE SCALE GENOMIC DNA]</scope>
    <source>
        <strain evidence="8 9">D2P1</strain>
    </source>
</reference>
<evidence type="ECO:0000313" key="8">
    <source>
        <dbReference type="EMBL" id="NWF44181.1"/>
    </source>
</evidence>
<evidence type="ECO:0000259" key="6">
    <source>
        <dbReference type="Pfam" id="PF13860"/>
    </source>
</evidence>
<dbReference type="InterPro" id="IPR025965">
    <property type="entry name" value="FlgD/Vpr_Ig-like"/>
</dbReference>
<keyword evidence="8" id="KW-0282">Flagellum</keyword>
<evidence type="ECO:0000256" key="2">
    <source>
        <dbReference type="ARBA" id="ARBA00016013"/>
    </source>
</evidence>
<name>A0A7Y8GSR1_9BURK</name>
<dbReference type="EMBL" id="VYGV01000003">
    <property type="protein sequence ID" value="NWF44181.1"/>
    <property type="molecule type" value="Genomic_DNA"/>
</dbReference>
<dbReference type="Pfam" id="PF13861">
    <property type="entry name" value="FLgD_tudor"/>
    <property type="match status" value="1"/>
</dbReference>
<comment type="caution">
    <text evidence="8">The sequence shown here is derived from an EMBL/GenBank/DDBJ whole genome shotgun (WGS) entry which is preliminary data.</text>
</comment>
<keyword evidence="8" id="KW-0966">Cell projection</keyword>
<comment type="similarity">
    <text evidence="1 5">Belongs to the FlgD family.</text>
</comment>
<accession>A0A7Y8GSR1</accession>
<keyword evidence="3 5" id="KW-1005">Bacterial flagellum biogenesis</keyword>
<dbReference type="Pfam" id="PF03963">
    <property type="entry name" value="FlgD"/>
    <property type="match status" value="1"/>
</dbReference>
<dbReference type="RefSeq" id="WP_177133076.1">
    <property type="nucleotide sequence ID" value="NZ_VYGV01000003.1"/>
</dbReference>
<protein>
    <recommendedName>
        <fullName evidence="2 5">Basal-body rod modification protein FlgD</fullName>
    </recommendedName>
</protein>
<feature type="domain" description="FlgD Tudor-like" evidence="7">
    <location>
        <begin position="90"/>
        <end position="217"/>
    </location>
</feature>
<sequence>MLTSALDLSNLGTTVGSTTAVNSNNASDPQASQDRFLKLLVAQINNQDPLNPMDNAQMTTQMAQINTVSGIQELNATLKGMAEQSAALGSLQGAALIGRQALVEGDALAFDGSTGKGAFNLAADAGSVEVDVMGSTGQVLDTIKLGAKGAGQHSFSWDAGSIDPATVSRFVVRSVSTGGEAVANTALSPQRIDSVSFANGAISLQLANGRAVAYDQARGFM</sequence>
<gene>
    <name evidence="8" type="ORF">F3K02_02780</name>
</gene>
<keyword evidence="8" id="KW-0969">Cilium</keyword>
<dbReference type="AlphaFoldDB" id="A0A7Y8GSR1"/>
<evidence type="ECO:0000313" key="9">
    <source>
        <dbReference type="Proteomes" id="UP000545507"/>
    </source>
</evidence>
<dbReference type="InterPro" id="IPR005648">
    <property type="entry name" value="FlgD"/>
</dbReference>
<comment type="function">
    <text evidence="4 5">Required for flagellar hook formation. May act as a scaffolding protein.</text>
</comment>
<evidence type="ECO:0000256" key="4">
    <source>
        <dbReference type="ARBA" id="ARBA00024746"/>
    </source>
</evidence>
<dbReference type="Proteomes" id="UP000545507">
    <property type="component" value="Unassembled WGS sequence"/>
</dbReference>
<evidence type="ECO:0000256" key="3">
    <source>
        <dbReference type="ARBA" id="ARBA00022795"/>
    </source>
</evidence>
<dbReference type="InterPro" id="IPR025963">
    <property type="entry name" value="FLgD_Tudor"/>
</dbReference>
<evidence type="ECO:0000259" key="7">
    <source>
        <dbReference type="Pfam" id="PF13861"/>
    </source>
</evidence>